<reference evidence="1 2" key="1">
    <citation type="submission" date="2021-05" db="EMBL/GenBank/DDBJ databases">
        <title>Complete genome of the cytokinin-producing biocontrol strain Pseudomonas fluorescens G20-18.</title>
        <authorList>
            <person name="Nielsen T.K."/>
            <person name="Mekureyaw M.F."/>
            <person name="Hansen L.H."/>
            <person name="Nicolaisen M.H."/>
            <person name="Roitsch T.G."/>
            <person name="Hennessy R.C."/>
        </authorList>
    </citation>
    <scope>NUCLEOTIDE SEQUENCE [LARGE SCALE GENOMIC DNA]</scope>
    <source>
        <strain evidence="1 2">G20-18</strain>
    </source>
</reference>
<evidence type="ECO:0008006" key="3">
    <source>
        <dbReference type="Google" id="ProtNLM"/>
    </source>
</evidence>
<evidence type="ECO:0000313" key="2">
    <source>
        <dbReference type="Proteomes" id="UP000681155"/>
    </source>
</evidence>
<accession>A0ABX8ESZ0</accession>
<name>A0ABX8ESZ0_9PSED</name>
<dbReference type="RefSeq" id="WP_214377645.1">
    <property type="nucleotide sequence ID" value="NZ_CP075566.1"/>
</dbReference>
<evidence type="ECO:0000313" key="1">
    <source>
        <dbReference type="EMBL" id="QVW21832.1"/>
    </source>
</evidence>
<dbReference type="Proteomes" id="UP000681155">
    <property type="component" value="Chromosome"/>
</dbReference>
<dbReference type="EMBL" id="CP075566">
    <property type="protein sequence ID" value="QVW21832.1"/>
    <property type="molecule type" value="Genomic_DNA"/>
</dbReference>
<proteinExistence type="predicted"/>
<protein>
    <recommendedName>
        <fullName evidence="3">Integrase</fullName>
    </recommendedName>
</protein>
<organism evidence="1 2">
    <name type="scientific">Pseudomonas hormoni</name>
    <dbReference type="NCBI Taxonomy" id="3093767"/>
    <lineage>
        <taxon>Bacteria</taxon>
        <taxon>Pseudomonadati</taxon>
        <taxon>Pseudomonadota</taxon>
        <taxon>Gammaproteobacteria</taxon>
        <taxon>Pseudomonadales</taxon>
        <taxon>Pseudomonadaceae</taxon>
        <taxon>Pseudomonas</taxon>
    </lineage>
</organism>
<gene>
    <name evidence="1" type="ORF">KJF94_18265</name>
</gene>
<keyword evidence="2" id="KW-1185">Reference proteome</keyword>
<sequence length="733" mass="84790">MTSFVTAIESPYELASTTDSQPVPCDYQGHDFWNRESHLCLSLHVIFVKYAATHRRISGYALRQAIKLFFDFAVEHNARNPEQLQLHKLTDITAETFNNFQTWLLNKSERNENAAKLKSAITLISKQTDTIPSISLPAIAAPVQKKTEPIIGQAFENLVGAFTAHVDAMYEKLEFRKKVMEAEPYTLKEVLEKYAAEYTRSNIFEWAQHRRDHKQKVTSLNLQYKLKHALDDELQALLDFPNYLERFNQIYNARPECYRFENPKDPFLLSLWYWDPDEARAIKTLLVNGYPMDVPFETLGTTNSSQPLISKKDCKTIVQLMLFRWNRLGDKKLIKFPVKPWDDFLGLYFPTMVDMSCIITFIMLQTNWNKETVLTVDENNFEHPLTGAISESQVIIQSEKNRSQGAGKPYYAPKAIVAVSSKADRYSSYNLIQLADKLAEPLKGYAFDVIPYGQENLTYNPLFLCLRYYGTWATRGGRHTSATNIGAFARGVKDFLRAYPVYENGNRLVSAKQITKRLRPTWMLIQRNKHGSGLGLLSMLMSHVGSIVTDVHYDSSGAAVQDRYNRLRSELEAIMDLLRRREYKGLLGKREERQVELPLKIFHIPGMEKPLWGCSNQLKPTWYGARTYVKQGERCYSIKNCLFCEQCNLYEDSLPYLIQRRIHVVELVEEQPDNESDYSSSLESELTILDSILDNWEDPDALKEAVRYQRRNDSLLPHDLDFLQIILEEEDMK</sequence>